<dbReference type="PANTHER" id="PTHR43280:SF2">
    <property type="entry name" value="HTH-TYPE TRANSCRIPTIONAL REGULATOR EXSA"/>
    <property type="match status" value="1"/>
</dbReference>
<dbReference type="InterPro" id="IPR018060">
    <property type="entry name" value="HTH_AraC"/>
</dbReference>
<sequence length="370" mass="43515">MTGIFNFLMIAGAVQGFIFNVATFLSRKKIERPVLFLNLFVFFLSLNNLQSWFLEKHFVDSKFELANFTLPWYVLIVPMFYAFLVHYLEIEKEITSFVRISIGVFGIELLTRAVIIVMVNNSVWPPFLPELYNNIEDVVTLSYSLFLFFKSAQIVFGKSYDISPVIDFDDLYWLKWFFYLGMGVFLLWILAIFFNITELVKKPYSYYPLRLASSILIYWVGYQAFFRYVVLKDRIILRKEVRKKSRTEHSVKVRVDRGAITFAEIERIILREQEYLDPYLSLEKLSEKVNKSVSTVSKLMNTYTNGNFTDYINKYRVEEAKALLSNPKFSYYTVASIGLECGFNSKSTFYPAFKKFTDLTPTEFRNNMGR</sequence>
<reference evidence="6" key="1">
    <citation type="submission" date="2022-09" db="EMBL/GenBank/DDBJ databases">
        <title>Maribacter litopenaei sp. nov., isolated from the intestinal tract of the Pacific White Shrimp, Litopenaeus vannamei.</title>
        <authorList>
            <person name="Kim S.Y."/>
            <person name="Hwang C.Y."/>
        </authorList>
    </citation>
    <scope>NUCLEOTIDE SEQUENCE</scope>
    <source>
        <strain evidence="6">HL-LV01</strain>
    </source>
</reference>
<dbReference type="PROSITE" id="PS00041">
    <property type="entry name" value="HTH_ARAC_FAMILY_1"/>
    <property type="match status" value="1"/>
</dbReference>
<feature type="transmembrane region" description="Helical" evidence="4">
    <location>
        <begin position="70"/>
        <end position="88"/>
    </location>
</feature>
<organism evidence="6 7">
    <name type="scientific">Maribacter litopenaei</name>
    <dbReference type="NCBI Taxonomy" id="2976127"/>
    <lineage>
        <taxon>Bacteria</taxon>
        <taxon>Pseudomonadati</taxon>
        <taxon>Bacteroidota</taxon>
        <taxon>Flavobacteriia</taxon>
        <taxon>Flavobacteriales</taxon>
        <taxon>Flavobacteriaceae</taxon>
        <taxon>Maribacter</taxon>
    </lineage>
</organism>
<evidence type="ECO:0000256" key="4">
    <source>
        <dbReference type="SAM" id="Phobius"/>
    </source>
</evidence>
<dbReference type="Gene3D" id="1.10.10.60">
    <property type="entry name" value="Homeodomain-like"/>
    <property type="match status" value="2"/>
</dbReference>
<keyword evidence="7" id="KW-1185">Reference proteome</keyword>
<accession>A0ABY5YA23</accession>
<gene>
    <name evidence="6" type="ORF">NYZ99_03420</name>
</gene>
<evidence type="ECO:0000256" key="3">
    <source>
        <dbReference type="ARBA" id="ARBA00023163"/>
    </source>
</evidence>
<feature type="transmembrane region" description="Helical" evidence="4">
    <location>
        <begin position="209"/>
        <end position="230"/>
    </location>
</feature>
<dbReference type="Pfam" id="PF12833">
    <property type="entry name" value="HTH_18"/>
    <property type="match status" value="1"/>
</dbReference>
<dbReference type="EMBL" id="CP104205">
    <property type="protein sequence ID" value="UWX55554.1"/>
    <property type="molecule type" value="Genomic_DNA"/>
</dbReference>
<feature type="transmembrane region" description="Helical" evidence="4">
    <location>
        <begin position="100"/>
        <end position="119"/>
    </location>
</feature>
<dbReference type="SMART" id="SM00342">
    <property type="entry name" value="HTH_ARAC"/>
    <property type="match status" value="1"/>
</dbReference>
<dbReference type="SUPFAM" id="SSF46689">
    <property type="entry name" value="Homeodomain-like"/>
    <property type="match status" value="1"/>
</dbReference>
<evidence type="ECO:0000256" key="1">
    <source>
        <dbReference type="ARBA" id="ARBA00023015"/>
    </source>
</evidence>
<dbReference type="PANTHER" id="PTHR43280">
    <property type="entry name" value="ARAC-FAMILY TRANSCRIPTIONAL REGULATOR"/>
    <property type="match status" value="1"/>
</dbReference>
<keyword evidence="1" id="KW-0805">Transcription regulation</keyword>
<evidence type="ECO:0000313" key="7">
    <source>
        <dbReference type="Proteomes" id="UP001059209"/>
    </source>
</evidence>
<proteinExistence type="predicted"/>
<dbReference type="InterPro" id="IPR018062">
    <property type="entry name" value="HTH_AraC-typ_CS"/>
</dbReference>
<evidence type="ECO:0000256" key="2">
    <source>
        <dbReference type="ARBA" id="ARBA00023125"/>
    </source>
</evidence>
<dbReference type="InterPro" id="IPR009057">
    <property type="entry name" value="Homeodomain-like_sf"/>
</dbReference>
<dbReference type="Proteomes" id="UP001059209">
    <property type="component" value="Chromosome"/>
</dbReference>
<feature type="transmembrane region" description="Helical" evidence="4">
    <location>
        <begin position="6"/>
        <end position="26"/>
    </location>
</feature>
<keyword evidence="4" id="KW-0812">Transmembrane</keyword>
<feature type="domain" description="HTH araC/xylS-type" evidence="5">
    <location>
        <begin position="266"/>
        <end position="367"/>
    </location>
</feature>
<evidence type="ECO:0000259" key="5">
    <source>
        <dbReference type="PROSITE" id="PS01124"/>
    </source>
</evidence>
<evidence type="ECO:0000313" key="6">
    <source>
        <dbReference type="EMBL" id="UWX55554.1"/>
    </source>
</evidence>
<dbReference type="PROSITE" id="PS01124">
    <property type="entry name" value="HTH_ARAC_FAMILY_2"/>
    <property type="match status" value="1"/>
</dbReference>
<dbReference type="RefSeq" id="WP_260573525.1">
    <property type="nucleotide sequence ID" value="NZ_CP104205.1"/>
</dbReference>
<keyword evidence="4" id="KW-1133">Transmembrane helix</keyword>
<feature type="transmembrane region" description="Helical" evidence="4">
    <location>
        <begin position="176"/>
        <end position="197"/>
    </location>
</feature>
<feature type="transmembrane region" description="Helical" evidence="4">
    <location>
        <begin position="33"/>
        <end position="50"/>
    </location>
</feature>
<protein>
    <submittedName>
        <fullName evidence="6">AraC family transcriptional regulator</fullName>
    </submittedName>
</protein>
<keyword evidence="3" id="KW-0804">Transcription</keyword>
<name>A0ABY5YA23_9FLAO</name>
<feature type="transmembrane region" description="Helical" evidence="4">
    <location>
        <begin position="139"/>
        <end position="156"/>
    </location>
</feature>
<keyword evidence="4" id="KW-0472">Membrane</keyword>
<keyword evidence="2" id="KW-0238">DNA-binding</keyword>